<dbReference type="Proteomes" id="UP000801864">
    <property type="component" value="Unassembled WGS sequence"/>
</dbReference>
<dbReference type="EMBL" id="QLNT01000006">
    <property type="protein sequence ID" value="KAF3073531.1"/>
    <property type="molecule type" value="Genomic_DNA"/>
</dbReference>
<proteinExistence type="predicted"/>
<comment type="caution">
    <text evidence="2">The sequence shown here is derived from an EMBL/GenBank/DDBJ whole genome shotgun (WGS) entry which is preliminary data.</text>
</comment>
<protein>
    <submittedName>
        <fullName evidence="2">Uncharacterized protein</fullName>
    </submittedName>
</protein>
<name>A0A9P5CD99_9HYPO</name>
<keyword evidence="3" id="KW-1185">Reference proteome</keyword>
<reference evidence="2 3" key="1">
    <citation type="submission" date="2018-06" db="EMBL/GenBank/DDBJ databases">
        <title>Genome analysis of cellulolytic fungus Trichoderma lentiforme CFAM-422.</title>
        <authorList>
            <person name="Steindorff A.S."/>
            <person name="Formighieri E.F."/>
            <person name="Midorikawa G.E.O."/>
            <person name="Tamietti M.S."/>
            <person name="Ramos E.Z."/>
            <person name="Silva A.S."/>
            <person name="Bon E.P.S."/>
            <person name="Mendes T.D."/>
            <person name="Damaso M.C.T."/>
            <person name="Favaro L.C.L."/>
        </authorList>
    </citation>
    <scope>NUCLEOTIDE SEQUENCE [LARGE SCALE GENOMIC DNA]</scope>
    <source>
        <strain evidence="2 3">CFAM-422</strain>
    </source>
</reference>
<evidence type="ECO:0000313" key="3">
    <source>
        <dbReference type="Proteomes" id="UP000801864"/>
    </source>
</evidence>
<gene>
    <name evidence="2" type="ORF">CFAM422_004461</name>
</gene>
<evidence type="ECO:0000256" key="1">
    <source>
        <dbReference type="SAM" id="MobiDB-lite"/>
    </source>
</evidence>
<dbReference type="AlphaFoldDB" id="A0A9P5CD99"/>
<evidence type="ECO:0000313" key="2">
    <source>
        <dbReference type="EMBL" id="KAF3073531.1"/>
    </source>
</evidence>
<organism evidence="2 3">
    <name type="scientific">Trichoderma lentiforme</name>
    <dbReference type="NCBI Taxonomy" id="1567552"/>
    <lineage>
        <taxon>Eukaryota</taxon>
        <taxon>Fungi</taxon>
        <taxon>Dikarya</taxon>
        <taxon>Ascomycota</taxon>
        <taxon>Pezizomycotina</taxon>
        <taxon>Sordariomycetes</taxon>
        <taxon>Hypocreomycetidae</taxon>
        <taxon>Hypocreales</taxon>
        <taxon>Hypocreaceae</taxon>
        <taxon>Trichoderma</taxon>
    </lineage>
</organism>
<sequence length="91" mass="9443">MPTKVRWSTGGRCPRIGGGSSPSVTELEQGALWDAIVIIQLGNSTQPDLVSNKKAGGFVLLLGRISPHLAATNRALPAAFETGGSSPRFIG</sequence>
<accession>A0A9P5CD99</accession>
<feature type="region of interest" description="Disordered" evidence="1">
    <location>
        <begin position="1"/>
        <end position="22"/>
    </location>
</feature>